<keyword evidence="8" id="KW-1185">Reference proteome</keyword>
<dbReference type="Pfam" id="PF00069">
    <property type="entry name" value="Pkinase"/>
    <property type="match status" value="1"/>
</dbReference>
<feature type="compositionally biased region" description="Low complexity" evidence="5">
    <location>
        <begin position="328"/>
        <end position="343"/>
    </location>
</feature>
<dbReference type="STRING" id="502025.Hoch_0201"/>
<organism evidence="7 8">
    <name type="scientific">Haliangium ochraceum (strain DSM 14365 / JCM 11303 / SMP-2)</name>
    <dbReference type="NCBI Taxonomy" id="502025"/>
    <lineage>
        <taxon>Bacteria</taxon>
        <taxon>Pseudomonadati</taxon>
        <taxon>Myxococcota</taxon>
        <taxon>Polyangia</taxon>
        <taxon>Haliangiales</taxon>
        <taxon>Kofleriaceae</taxon>
        <taxon>Haliangium</taxon>
    </lineage>
</organism>
<evidence type="ECO:0000256" key="5">
    <source>
        <dbReference type="SAM" id="MobiDB-lite"/>
    </source>
</evidence>
<evidence type="ECO:0000256" key="2">
    <source>
        <dbReference type="ARBA" id="ARBA00022741"/>
    </source>
</evidence>
<reference evidence="7 8" key="1">
    <citation type="journal article" date="2010" name="Stand. Genomic Sci.">
        <title>Complete genome sequence of Haliangium ochraceum type strain (SMP-2).</title>
        <authorList>
            <consortium name="US DOE Joint Genome Institute (JGI-PGF)"/>
            <person name="Ivanova N."/>
            <person name="Daum C."/>
            <person name="Lang E."/>
            <person name="Abt B."/>
            <person name="Kopitz M."/>
            <person name="Saunders E."/>
            <person name="Lapidus A."/>
            <person name="Lucas S."/>
            <person name="Glavina Del Rio T."/>
            <person name="Nolan M."/>
            <person name="Tice H."/>
            <person name="Copeland A."/>
            <person name="Cheng J.F."/>
            <person name="Chen F."/>
            <person name="Bruce D."/>
            <person name="Goodwin L."/>
            <person name="Pitluck S."/>
            <person name="Mavromatis K."/>
            <person name="Pati A."/>
            <person name="Mikhailova N."/>
            <person name="Chen A."/>
            <person name="Palaniappan K."/>
            <person name="Land M."/>
            <person name="Hauser L."/>
            <person name="Chang Y.J."/>
            <person name="Jeffries C.D."/>
            <person name="Detter J.C."/>
            <person name="Brettin T."/>
            <person name="Rohde M."/>
            <person name="Goker M."/>
            <person name="Bristow J."/>
            <person name="Markowitz V."/>
            <person name="Eisen J.A."/>
            <person name="Hugenholtz P."/>
            <person name="Kyrpides N.C."/>
            <person name="Klenk H.P."/>
        </authorList>
    </citation>
    <scope>NUCLEOTIDE SEQUENCE [LARGE SCALE GENOMIC DNA]</scope>
    <source>
        <strain evidence="8">DSM 14365 / CIP 107738 / JCM 11303 / AJ 13395 / SMP-2</strain>
    </source>
</reference>
<dbReference type="HOGENOM" id="CLU_379818_0_0_7"/>
<accession>D0LHI0</accession>
<evidence type="ECO:0000313" key="8">
    <source>
        <dbReference type="Proteomes" id="UP000001880"/>
    </source>
</evidence>
<dbReference type="InterPro" id="IPR008271">
    <property type="entry name" value="Ser/Thr_kinase_AS"/>
</dbReference>
<feature type="region of interest" description="Disordered" evidence="5">
    <location>
        <begin position="577"/>
        <end position="651"/>
    </location>
</feature>
<dbReference type="GO" id="GO:0004674">
    <property type="term" value="F:protein serine/threonine kinase activity"/>
    <property type="evidence" value="ECO:0007669"/>
    <property type="project" value="UniProtKB-KW"/>
</dbReference>
<feature type="domain" description="Protein kinase" evidence="6">
    <location>
        <begin position="9"/>
        <end position="285"/>
    </location>
</feature>
<keyword evidence="4" id="KW-0067">ATP-binding</keyword>
<dbReference type="Proteomes" id="UP000001880">
    <property type="component" value="Chromosome"/>
</dbReference>
<dbReference type="Gene3D" id="1.10.510.10">
    <property type="entry name" value="Transferase(Phosphotransferase) domain 1"/>
    <property type="match status" value="1"/>
</dbReference>
<feature type="compositionally biased region" description="Low complexity" evidence="5">
    <location>
        <begin position="356"/>
        <end position="384"/>
    </location>
</feature>
<proteinExistence type="predicted"/>
<dbReference type="GO" id="GO:0005524">
    <property type="term" value="F:ATP binding"/>
    <property type="evidence" value="ECO:0007669"/>
    <property type="project" value="UniProtKB-KW"/>
</dbReference>
<dbReference type="RefSeq" id="WP_012825469.1">
    <property type="nucleotide sequence ID" value="NC_013440.1"/>
</dbReference>
<evidence type="ECO:0000256" key="1">
    <source>
        <dbReference type="ARBA" id="ARBA00022679"/>
    </source>
</evidence>
<dbReference type="InterPro" id="IPR000719">
    <property type="entry name" value="Prot_kinase_dom"/>
</dbReference>
<dbReference type="SMART" id="SM00220">
    <property type="entry name" value="S_TKc"/>
    <property type="match status" value="1"/>
</dbReference>
<name>D0LHI0_HALO1</name>
<dbReference type="KEGG" id="hoh:Hoch_0201"/>
<protein>
    <submittedName>
        <fullName evidence="7">Serine/threonine protein kinase</fullName>
    </submittedName>
</protein>
<evidence type="ECO:0000256" key="4">
    <source>
        <dbReference type="ARBA" id="ARBA00022840"/>
    </source>
</evidence>
<dbReference type="AlphaFoldDB" id="D0LHI0"/>
<dbReference type="EMBL" id="CP001804">
    <property type="protein sequence ID" value="ACY12842.1"/>
    <property type="molecule type" value="Genomic_DNA"/>
</dbReference>
<keyword evidence="7" id="KW-0723">Serine/threonine-protein kinase</keyword>
<dbReference type="SUPFAM" id="SSF56112">
    <property type="entry name" value="Protein kinase-like (PK-like)"/>
    <property type="match status" value="1"/>
</dbReference>
<keyword evidence="3 7" id="KW-0418">Kinase</keyword>
<feature type="region of interest" description="Disordered" evidence="5">
    <location>
        <begin position="303"/>
        <end position="386"/>
    </location>
</feature>
<evidence type="ECO:0000259" key="6">
    <source>
        <dbReference type="PROSITE" id="PS50011"/>
    </source>
</evidence>
<feature type="compositionally biased region" description="Gly residues" evidence="5">
    <location>
        <begin position="605"/>
        <end position="639"/>
    </location>
</feature>
<evidence type="ECO:0000256" key="3">
    <source>
        <dbReference type="ARBA" id="ARBA00022777"/>
    </source>
</evidence>
<dbReference type="InterPro" id="IPR011009">
    <property type="entry name" value="Kinase-like_dom_sf"/>
</dbReference>
<dbReference type="PANTHER" id="PTHR43289">
    <property type="entry name" value="MITOGEN-ACTIVATED PROTEIN KINASE KINASE KINASE 20-RELATED"/>
    <property type="match status" value="1"/>
</dbReference>
<dbReference type="OrthoDB" id="9779541at2"/>
<dbReference type="PROSITE" id="PS50011">
    <property type="entry name" value="PROTEIN_KINASE_DOM"/>
    <property type="match status" value="1"/>
</dbReference>
<dbReference type="CDD" id="cd14014">
    <property type="entry name" value="STKc_PknB_like"/>
    <property type="match status" value="1"/>
</dbReference>
<dbReference type="eggNOG" id="COG0515">
    <property type="taxonomic scope" value="Bacteria"/>
</dbReference>
<dbReference type="PANTHER" id="PTHR43289:SF34">
    <property type="entry name" value="SERINE_THREONINE-PROTEIN KINASE YBDM-RELATED"/>
    <property type="match status" value="1"/>
</dbReference>
<dbReference type="Gene3D" id="3.30.200.20">
    <property type="entry name" value="Phosphorylase Kinase, domain 1"/>
    <property type="match status" value="1"/>
</dbReference>
<gene>
    <name evidence="7" type="ordered locus">Hoch_0201</name>
</gene>
<keyword evidence="1" id="KW-0808">Transferase</keyword>
<keyword evidence="2" id="KW-0547">Nucleotide-binding</keyword>
<dbReference type="PROSITE" id="PS00108">
    <property type="entry name" value="PROTEIN_KINASE_ST"/>
    <property type="match status" value="1"/>
</dbReference>
<evidence type="ECO:0000313" key="7">
    <source>
        <dbReference type="EMBL" id="ACY12842.1"/>
    </source>
</evidence>
<feature type="region of interest" description="Disordered" evidence="5">
    <location>
        <begin position="410"/>
        <end position="437"/>
    </location>
</feature>
<sequence length="729" mass="77166">MLDTRIGGYRITKRIAKGGMGEVYLARHELMEREAAIKVLHPDLSGNEQQVNRFLNEARATASIRHPGIVEIFDVGHEGARAYIVMEYLRGEMLASRLARTRIEIDKALQFTRQIAGALGAAHACGIIHRDLKPENIFVVPDPDVIGGERTKILDFGIAKLLESRGGVHTVQGTMFGTPAYMAPEQCEDAAQVDRRADLYALGCILYEFLCGTPPFGRGGIELVAAHLRDVPTPVRDREPRVSEALDAVVMRLLAKDPEQRYGTCEALVRALDQVPNARTPQPELAFAETSQGIAGDIQHAATATAQPGVGRVSVKNPGTEPGAIMNPGTAAGTSVAAATSPGQDGNASTHGGAGAAPTQSGASASPAAAEPVNLPSSGPQPSGRGRGPGLWLAALVILSVVGGLVWWQSSGSQTPSAPVEAGPSPEENLERARQAMSARDWQSAEFSANEALRALEKRGAEGDDALIEEISALRRLAQDEQHNQYEFEKFQRAFEADELLDAVSILEDITAESVYRPEAEALLAPAREAWLVEQRAAAAEAAERGRCRSVRQINQAAHQLFPGGDPEIEEQLANCREQRRDDDDDKAEEPAKPSRPTRPRRPRQGGGSGSGSGGSGSGSGGSDGSGGDSGGDPGGDSGGDAETPPPTDPLGGFRALVLVVQRRIVRCASNNDVSGDHVFIEVIIAADGTVTLVPDSDNQAFATCVRKIAIPPVPGMPPVRQTVRVPLS</sequence>